<feature type="compositionally biased region" description="Polar residues" evidence="1">
    <location>
        <begin position="306"/>
        <end position="317"/>
    </location>
</feature>
<gene>
    <name evidence="3" type="ORF">CLCR_00303</name>
</gene>
<dbReference type="VEuPathDB" id="FungiDB:G647_09427"/>
<dbReference type="OrthoDB" id="5279542at2759"/>
<protein>
    <submittedName>
        <fullName evidence="3">Uncharacterized protein</fullName>
    </submittedName>
</protein>
<keyword evidence="2" id="KW-1133">Transmembrane helix</keyword>
<evidence type="ECO:0000256" key="1">
    <source>
        <dbReference type="SAM" id="MobiDB-lite"/>
    </source>
</evidence>
<evidence type="ECO:0000313" key="4">
    <source>
        <dbReference type="Proteomes" id="UP000094526"/>
    </source>
</evidence>
<dbReference type="AlphaFoldDB" id="A0A1C1D050"/>
<dbReference type="Proteomes" id="UP000094526">
    <property type="component" value="Unassembled WGS sequence"/>
</dbReference>
<feature type="region of interest" description="Disordered" evidence="1">
    <location>
        <begin position="222"/>
        <end position="340"/>
    </location>
</feature>
<accession>A0A1C1D050</accession>
<feature type="transmembrane region" description="Helical" evidence="2">
    <location>
        <begin position="183"/>
        <end position="204"/>
    </location>
</feature>
<proteinExistence type="predicted"/>
<feature type="compositionally biased region" description="Basic and acidic residues" evidence="1">
    <location>
        <begin position="222"/>
        <end position="232"/>
    </location>
</feature>
<feature type="transmembrane region" description="Helical" evidence="2">
    <location>
        <begin position="34"/>
        <end position="57"/>
    </location>
</feature>
<organism evidence="3 4">
    <name type="scientific">Cladophialophora carrionii</name>
    <dbReference type="NCBI Taxonomy" id="86049"/>
    <lineage>
        <taxon>Eukaryota</taxon>
        <taxon>Fungi</taxon>
        <taxon>Dikarya</taxon>
        <taxon>Ascomycota</taxon>
        <taxon>Pezizomycotina</taxon>
        <taxon>Eurotiomycetes</taxon>
        <taxon>Chaetothyriomycetidae</taxon>
        <taxon>Chaetothyriales</taxon>
        <taxon>Herpotrichiellaceae</taxon>
        <taxon>Cladophialophora</taxon>
    </lineage>
</organism>
<feature type="transmembrane region" description="Helical" evidence="2">
    <location>
        <begin position="77"/>
        <end position="97"/>
    </location>
</feature>
<evidence type="ECO:0000256" key="2">
    <source>
        <dbReference type="SAM" id="Phobius"/>
    </source>
</evidence>
<feature type="compositionally biased region" description="Basic and acidic residues" evidence="1">
    <location>
        <begin position="245"/>
        <end position="267"/>
    </location>
</feature>
<name>A0A1C1D050_9EURO</name>
<evidence type="ECO:0000313" key="3">
    <source>
        <dbReference type="EMBL" id="OCT54183.1"/>
    </source>
</evidence>
<comment type="caution">
    <text evidence="3">The sequence shown here is derived from an EMBL/GenBank/DDBJ whole genome shotgun (WGS) entry which is preliminary data.</text>
</comment>
<dbReference type="eggNOG" id="ENOG502RPHS">
    <property type="taxonomic scope" value="Eukaryota"/>
</dbReference>
<feature type="compositionally biased region" description="Low complexity" evidence="1">
    <location>
        <begin position="269"/>
        <end position="291"/>
    </location>
</feature>
<sequence length="340" mass="37634">MIGSKTLILTSTYPAELSLRPTSHERLRRRFITILHGASWLASVIAISLFAAAIPSWNQNFFHNTGPNRGDWTDGMPLGPLTFAMLYHALVLIRAQIQKAQRSNVSTSHGPSLNQTWLVIHTTVPCLVLLSLLPALLLAAYGSLFRFWQPAVRTQSGILVCNMLNIFARECEPTLYSIGSLQIAGITFGILVWVLHFALLLVSLRKLRRSRLAKQLQREKMAQYARREERSSRASRRGYGSARGSTDRHGAGDHGAWHQHPRPDRYRRSGSSSSSNPKSRSGSQSGSRSNSLVGGVSEARLGRAETSPQGGRQQQNPPEVPIFFIQAPEESHSPPSRRSG</sequence>
<dbReference type="EMBL" id="LGRB01000005">
    <property type="protein sequence ID" value="OCT54183.1"/>
    <property type="molecule type" value="Genomic_DNA"/>
</dbReference>
<dbReference type="VEuPathDB" id="FungiDB:CLCR_00303"/>
<keyword evidence="2" id="KW-0472">Membrane</keyword>
<feature type="transmembrane region" description="Helical" evidence="2">
    <location>
        <begin position="118"/>
        <end position="141"/>
    </location>
</feature>
<keyword evidence="2" id="KW-0812">Transmembrane</keyword>
<keyword evidence="4" id="KW-1185">Reference proteome</keyword>
<reference evidence="4" key="1">
    <citation type="submission" date="2015-07" db="EMBL/GenBank/DDBJ databases">
        <authorList>
            <person name="Teixeira M.M."/>
            <person name="Souza R.C."/>
            <person name="Almeida L.G."/>
            <person name="Vicente V.A."/>
            <person name="de Hoog S."/>
            <person name="Bocca A.L."/>
            <person name="de Almeida S.R."/>
            <person name="Vasconcelos A.T."/>
            <person name="Felipe M.S."/>
        </authorList>
    </citation>
    <scope>NUCLEOTIDE SEQUENCE [LARGE SCALE GENOMIC DNA]</scope>
    <source>
        <strain evidence="4">KSF</strain>
    </source>
</reference>